<organismHost>
    <name type="scientific">Sus scrofa</name>
    <name type="common">Pig</name>
    <dbReference type="NCBI Taxonomy" id="9823"/>
</organismHost>
<proteinExistence type="predicted"/>
<feature type="transmembrane region" description="Helical" evidence="1">
    <location>
        <begin position="233"/>
        <end position="258"/>
    </location>
</feature>
<feature type="transmembrane region" description="Helical" evidence="1">
    <location>
        <begin position="173"/>
        <end position="194"/>
    </location>
</feature>
<keyword evidence="1" id="KW-0812">Transmembrane</keyword>
<organism evidence="2 3">
    <name type="scientific">African swine fever virus</name>
    <name type="common">ASFV</name>
    <dbReference type="NCBI Taxonomy" id="10497"/>
    <lineage>
        <taxon>Viruses</taxon>
        <taxon>Varidnaviria</taxon>
        <taxon>Bamfordvirae</taxon>
        <taxon>Nucleocytoviricota</taxon>
        <taxon>Pokkesviricetes</taxon>
        <taxon>Asfuvirales</taxon>
        <taxon>Asfarviridae</taxon>
        <taxon>Asfivirus</taxon>
        <taxon>Asfivirus haemorrhagiae</taxon>
    </lineage>
</organism>
<sequence>MYRICRCWYVFFYHGIYFFTVSYITYYKRTSRYNILLTILYILTKIYIVRLLLPLCYSVGFINITSQDKTVLYRYKVVFLHTSQLHHFIDVHMYDLLLVYFMQVKYIVAVYGAHVSPHTMVPICLLQKGDTSFMLIFYCYGIPVFIYYVHGYIIQDIQYAKLYLSMYLLPHFLYIYSFQHTIFIKYFMSYNIIIARFMSHYTDANFLIIQTIFTSYLSTQLLCLFRPTTGQPILYVCSPLGVQPYYIVLIFFVTHVYCHIKMQKFPLTGGCAYNIVFTVLSYAIGLVLPPYATIFYNILLLLRHALFGHSLFTQGLQGEHVIFFCKKT</sequence>
<organismHost>
    <name type="scientific">Phacochoerus aethiopicus</name>
    <name type="common">Warthog</name>
    <dbReference type="NCBI Taxonomy" id="85517"/>
</organismHost>
<accession>A0A894KTL6</accession>
<reference evidence="2 3" key="1">
    <citation type="submission" date="2019-08" db="EMBL/GenBank/DDBJ databases">
        <authorList>
            <person name="Ndlovu S.S."/>
            <person name="Malesa R."/>
        </authorList>
    </citation>
    <scope>NUCLEOTIDE SEQUENCE [LARGE SCALE GENOMIC DNA]</scope>
    <source>
        <strain evidence="2">RSA_2_2008</strain>
    </source>
</reference>
<dbReference type="Proteomes" id="UP000422855">
    <property type="component" value="Segment"/>
</dbReference>
<keyword evidence="1" id="KW-1133">Transmembrane helix</keyword>
<gene>
    <name evidence="2" type="ORF">360_8L</name>
</gene>
<protein>
    <submittedName>
        <fullName evidence="2">p360 8L</fullName>
    </submittedName>
</protein>
<organismHost>
    <name type="scientific">Potamochoerus larvatus</name>
    <name type="common">Bushpig</name>
    <dbReference type="NCBI Taxonomy" id="273792"/>
</organismHost>
<organismHost>
    <name type="scientific">Ornithodoros moubata</name>
    <name type="common">Soft tick</name>
    <name type="synonym">Argasid tick</name>
    <dbReference type="NCBI Taxonomy" id="6938"/>
</organismHost>
<feature type="transmembrane region" description="Helical" evidence="1">
    <location>
        <begin position="206"/>
        <end position="227"/>
    </location>
</feature>
<evidence type="ECO:0000313" key="2">
    <source>
        <dbReference type="EMBL" id="QRW44637.1"/>
    </source>
</evidence>
<name>A0A894KTL6_ASF</name>
<feature type="transmembrane region" description="Helical" evidence="1">
    <location>
        <begin position="135"/>
        <end position="153"/>
    </location>
</feature>
<evidence type="ECO:0000313" key="3">
    <source>
        <dbReference type="Proteomes" id="UP000422855"/>
    </source>
</evidence>
<organismHost>
    <name type="scientific">Ornithodoros</name>
    <name type="common">relapsing fever ticks</name>
    <dbReference type="NCBI Taxonomy" id="6937"/>
</organismHost>
<dbReference type="EMBL" id="MN336500">
    <property type="protein sequence ID" value="QRW44637.1"/>
    <property type="molecule type" value="Genomic_DNA"/>
</dbReference>
<evidence type="ECO:0000256" key="1">
    <source>
        <dbReference type="SAM" id="Phobius"/>
    </source>
</evidence>
<feature type="transmembrane region" description="Helical" evidence="1">
    <location>
        <begin position="7"/>
        <end position="27"/>
    </location>
</feature>
<organismHost>
    <name type="scientific">Phacochoerus africanus</name>
    <name type="common">Warthog</name>
    <dbReference type="NCBI Taxonomy" id="41426"/>
</organismHost>
<feature type="transmembrane region" description="Helical" evidence="1">
    <location>
        <begin position="270"/>
        <end position="288"/>
    </location>
</feature>
<keyword evidence="1" id="KW-0472">Membrane</keyword>